<dbReference type="InterPro" id="IPR035965">
    <property type="entry name" value="PAS-like_dom_sf"/>
</dbReference>
<dbReference type="EMBL" id="UOEX01000172">
    <property type="protein sequence ID" value="VAW36364.1"/>
    <property type="molecule type" value="Genomic_DNA"/>
</dbReference>
<gene>
    <name evidence="2" type="ORF">MNBD_DELTA03-640</name>
</gene>
<reference evidence="2" key="1">
    <citation type="submission" date="2018-06" db="EMBL/GenBank/DDBJ databases">
        <authorList>
            <person name="Zhirakovskaya E."/>
        </authorList>
    </citation>
    <scope>NUCLEOTIDE SEQUENCE</scope>
</reference>
<dbReference type="GO" id="GO:0005886">
    <property type="term" value="C:plasma membrane"/>
    <property type="evidence" value="ECO:0007669"/>
    <property type="project" value="TreeGrafter"/>
</dbReference>
<dbReference type="PANTHER" id="PTHR39966:SF3">
    <property type="entry name" value="DUF438 DOMAIN-CONTAINING PROTEIN"/>
    <property type="match status" value="1"/>
</dbReference>
<organism evidence="2">
    <name type="scientific">hydrothermal vent metagenome</name>
    <dbReference type="NCBI Taxonomy" id="652676"/>
    <lineage>
        <taxon>unclassified sequences</taxon>
        <taxon>metagenomes</taxon>
        <taxon>ecological metagenomes</taxon>
    </lineage>
</organism>
<accession>A0A3B0VYC1</accession>
<dbReference type="Gene3D" id="1.20.120.520">
    <property type="entry name" value="nmb1532 protein domain like"/>
    <property type="match status" value="1"/>
</dbReference>
<feature type="domain" description="Hemerythrin-like" evidence="1">
    <location>
        <begin position="9"/>
        <end position="142"/>
    </location>
</feature>
<sequence length="321" mass="36851">MQNFKRWDDYLIAEHELIERSMAVLQNCLEDIELSEDINKVQMGRALDFLLQFGDKVHNKKEEEILFPRMGDRGVPVEGGPLGVMLMEHEAERVLLGKMAAALPDIETMDLEARLQFKAEGMDYLKVRAEHIWKENDVLYPMGIKLFSPADNDHILTEFDRINHELYGEGAFAKFQAMTEEVEQGGSGARKLIENLSYKELDAVMEALPFEVTFVNADDAVSYFNRLDKEKIFPRTRSVIGRQVAKCHPAHSVETVKKIVSGFKDKTLDKAEFWIDFRDDKVLIRYFPVYGDEGEYLGVVEVTQEIGAIQKLKGQKRLLDE</sequence>
<dbReference type="Gene3D" id="3.30.450.20">
    <property type="entry name" value="PAS domain"/>
    <property type="match status" value="1"/>
</dbReference>
<dbReference type="Pfam" id="PF01814">
    <property type="entry name" value="Hemerythrin"/>
    <property type="match status" value="1"/>
</dbReference>
<evidence type="ECO:0000313" key="2">
    <source>
        <dbReference type="EMBL" id="VAW36364.1"/>
    </source>
</evidence>
<dbReference type="PANTHER" id="PTHR39966">
    <property type="entry name" value="BLL2471 PROTEIN-RELATED"/>
    <property type="match status" value="1"/>
</dbReference>
<proteinExistence type="predicted"/>
<protein>
    <recommendedName>
        <fullName evidence="1">Hemerythrin-like domain-containing protein</fullName>
    </recommendedName>
</protein>
<dbReference type="SUPFAM" id="SSF55785">
    <property type="entry name" value="PYP-like sensor domain (PAS domain)"/>
    <property type="match status" value="1"/>
</dbReference>
<evidence type="ECO:0000259" key="1">
    <source>
        <dbReference type="Pfam" id="PF01814"/>
    </source>
</evidence>
<dbReference type="Pfam" id="PF13596">
    <property type="entry name" value="PAS_10"/>
    <property type="match status" value="1"/>
</dbReference>
<dbReference type="CDD" id="cd12108">
    <property type="entry name" value="Hr-like"/>
    <property type="match status" value="1"/>
</dbReference>
<dbReference type="InterPro" id="IPR012312">
    <property type="entry name" value="Hemerythrin-like"/>
</dbReference>
<name>A0A3B0VYC1_9ZZZZ</name>
<dbReference type="AlphaFoldDB" id="A0A3B0VYC1"/>